<proteinExistence type="predicted"/>
<keyword evidence="1" id="KW-0812">Transmembrane</keyword>
<keyword evidence="1" id="KW-0472">Membrane</keyword>
<organism evidence="2 3">
    <name type="scientific">Nocardiopsis dassonvillei (strain ATCC 23218 / DSM 43111 / CIP 107115 / JCM 7437 / KCTC 9190 / NBRC 14626 / NCTC 10488 / NRRL B-5397 / IMRU 509)</name>
    <name type="common">Actinomadura dassonvillei</name>
    <dbReference type="NCBI Taxonomy" id="446468"/>
    <lineage>
        <taxon>Bacteria</taxon>
        <taxon>Bacillati</taxon>
        <taxon>Actinomycetota</taxon>
        <taxon>Actinomycetes</taxon>
        <taxon>Streptosporangiales</taxon>
        <taxon>Nocardiopsidaceae</taxon>
        <taxon>Nocardiopsis</taxon>
    </lineage>
</organism>
<gene>
    <name evidence="2" type="ordered locus">Ndas_4415</name>
</gene>
<reference evidence="2 3" key="1">
    <citation type="journal article" date="2010" name="Stand. Genomic Sci.">
        <title>Complete genome sequence of Nocardiopsis dassonvillei type strain (IMRU 509).</title>
        <authorList>
            <person name="Sun H."/>
            <person name="Lapidus A."/>
            <person name="Nolan M."/>
            <person name="Lucas S."/>
            <person name="Del Rio T.G."/>
            <person name="Tice H."/>
            <person name="Cheng J.F."/>
            <person name="Tapia R."/>
            <person name="Han C."/>
            <person name="Goodwin L."/>
            <person name="Pitluck S."/>
            <person name="Pagani I."/>
            <person name="Ivanova N."/>
            <person name="Mavromatis K."/>
            <person name="Mikhailova N."/>
            <person name="Pati A."/>
            <person name="Chen A."/>
            <person name="Palaniappan K."/>
            <person name="Land M."/>
            <person name="Hauser L."/>
            <person name="Chang Y.J."/>
            <person name="Jeffries C.D."/>
            <person name="Djao O.D."/>
            <person name="Rohde M."/>
            <person name="Sikorski J."/>
            <person name="Goker M."/>
            <person name="Woyke T."/>
            <person name="Bristow J."/>
            <person name="Eisen J.A."/>
            <person name="Markowitz V."/>
            <person name="Hugenholtz P."/>
            <person name="Kyrpides N.C."/>
            <person name="Klenk H.P."/>
        </authorList>
    </citation>
    <scope>NUCLEOTIDE SEQUENCE [LARGE SCALE GENOMIC DNA]</scope>
    <source>
        <strain evidence="3">ATCC 23218 / DSM 43111 / CIP 107115 / JCM 7437 / KCTC 9190 / NBRC 14626 / NCTC 10488 / NRRL B-5397 / IMRU 509</strain>
    </source>
</reference>
<dbReference type="EMBL" id="CP002040">
    <property type="protein sequence ID" value="ADH69804.1"/>
    <property type="molecule type" value="Genomic_DNA"/>
</dbReference>
<dbReference type="KEGG" id="nda:Ndas_4415"/>
<evidence type="ECO:0000313" key="2">
    <source>
        <dbReference type="EMBL" id="ADH69804.1"/>
    </source>
</evidence>
<dbReference type="AlphaFoldDB" id="D7AX34"/>
<accession>D7AX34</accession>
<feature type="transmembrane region" description="Helical" evidence="1">
    <location>
        <begin position="65"/>
        <end position="82"/>
    </location>
</feature>
<dbReference type="eggNOG" id="ENOG502ZGKU">
    <property type="taxonomic scope" value="Bacteria"/>
</dbReference>
<name>D7AX34_NOCDD</name>
<evidence type="ECO:0000313" key="3">
    <source>
        <dbReference type="Proteomes" id="UP000002219"/>
    </source>
</evidence>
<evidence type="ECO:0000256" key="1">
    <source>
        <dbReference type="SAM" id="Phobius"/>
    </source>
</evidence>
<keyword evidence="3" id="KW-1185">Reference proteome</keyword>
<keyword evidence="1" id="KW-1133">Transmembrane helix</keyword>
<dbReference type="HOGENOM" id="CLU_198395_0_0_11"/>
<dbReference type="STRING" id="446468.Ndas_4415"/>
<dbReference type="Proteomes" id="UP000002219">
    <property type="component" value="Chromosome 1"/>
</dbReference>
<sequence length="91" mass="9649">MRRARPGSSVGGMRKVIQGVGVLLVLVGVSGAVDHLWYQPFLGVVLNSFNRFVVPRVAAFEGHEVLANLAVAAVGAVLALGMEARRPRSRA</sequence>
<protein>
    <submittedName>
        <fullName evidence="2">Uncharacterized protein</fullName>
    </submittedName>
</protein>